<reference evidence="1" key="1">
    <citation type="submission" date="2022-06" db="EMBL/GenBank/DDBJ databases">
        <authorList>
            <person name="Legras J.-L."/>
            <person name="Devillers H."/>
            <person name="Grondin C."/>
        </authorList>
    </citation>
    <scope>NUCLEOTIDE SEQUENCE</scope>
    <source>
        <strain evidence="1">CLIB 1444</strain>
    </source>
</reference>
<proteinExistence type="predicted"/>
<dbReference type="Proteomes" id="UP001152531">
    <property type="component" value="Unassembled WGS sequence"/>
</dbReference>
<accession>A0ACA9Y6P7</accession>
<dbReference type="EMBL" id="CALSDN010000004">
    <property type="protein sequence ID" value="CAH6720692.1"/>
    <property type="molecule type" value="Genomic_DNA"/>
</dbReference>
<evidence type="ECO:0000313" key="1">
    <source>
        <dbReference type="EMBL" id="CAH6720692.1"/>
    </source>
</evidence>
<name>A0ACA9Y6P7_9ASCO</name>
<protein>
    <submittedName>
        <fullName evidence="1">NADPH-dependent D-xylose reductase</fullName>
    </submittedName>
</protein>
<evidence type="ECO:0000313" key="2">
    <source>
        <dbReference type="Proteomes" id="UP001152531"/>
    </source>
</evidence>
<sequence length="316" mass="35879">MSVKLNSGTSMPLTGFGVWKVDRATGAETVYNAIKTGYRLFDAAQDYGNCIEIGEGINKAIADGLVKREDLFITSKLWNHYHDPEIVEKSLDRILSDMNLEYLDLFLMHFPLSFKFIPFEKKYPGQFGINGIELDNVPLIDTWKAMERIYKEGKKVKAIGVSNFNGGLLMDLLRQAEITPAVLQIEHHPYLQQKALVNYVKAKGIAITAYSSFGGQSYVELDNPAAKNSPSLLEHELITKIAKKYNKTTAQVLLRWATQREIAVIPKSNNANRLKENLEVLDFDLSEEEFSEIAELERNLRFNDPKDWDGHNICIF</sequence>
<comment type="caution">
    <text evidence="1">The sequence shown here is derived from an EMBL/GenBank/DDBJ whole genome shotgun (WGS) entry which is preliminary data.</text>
</comment>
<gene>
    <name evidence="1" type="ORF">CLIB1444_04S05776</name>
</gene>
<organism evidence="1 2">
    <name type="scientific">[Candida] jaroonii</name>
    <dbReference type="NCBI Taxonomy" id="467808"/>
    <lineage>
        <taxon>Eukaryota</taxon>
        <taxon>Fungi</taxon>
        <taxon>Dikarya</taxon>
        <taxon>Ascomycota</taxon>
        <taxon>Saccharomycotina</taxon>
        <taxon>Pichiomycetes</taxon>
        <taxon>Debaryomycetaceae</taxon>
        <taxon>Yamadazyma</taxon>
    </lineage>
</organism>
<keyword evidence="2" id="KW-1185">Reference proteome</keyword>